<protein>
    <recommendedName>
        <fullName evidence="3">C2H2-type domain-containing protein</fullName>
    </recommendedName>
</protein>
<dbReference type="Gene3D" id="3.30.160.60">
    <property type="entry name" value="Classic Zinc Finger"/>
    <property type="match status" value="1"/>
</dbReference>
<organism evidence="1 2">
    <name type="scientific">Colletotrichum scovillei</name>
    <dbReference type="NCBI Taxonomy" id="1209932"/>
    <lineage>
        <taxon>Eukaryota</taxon>
        <taxon>Fungi</taxon>
        <taxon>Dikarya</taxon>
        <taxon>Ascomycota</taxon>
        <taxon>Pezizomycotina</taxon>
        <taxon>Sordariomycetes</taxon>
        <taxon>Hypocreomycetidae</taxon>
        <taxon>Glomerellales</taxon>
        <taxon>Glomerellaceae</taxon>
        <taxon>Colletotrichum</taxon>
        <taxon>Colletotrichum acutatum species complex</taxon>
    </lineage>
</organism>
<evidence type="ECO:0000313" key="1">
    <source>
        <dbReference type="EMBL" id="KAG7042222.1"/>
    </source>
</evidence>
<dbReference type="AlphaFoldDB" id="A0A9P7UC77"/>
<reference evidence="1" key="1">
    <citation type="submission" date="2021-05" db="EMBL/GenBank/DDBJ databases">
        <title>Comparative genomics of three Colletotrichum scovillei strains and genetic complementation revealed genes involved fungal growth and virulence on chili pepper.</title>
        <authorList>
            <person name="Hsieh D.-K."/>
            <person name="Chuang S.-C."/>
            <person name="Chen C.-Y."/>
            <person name="Chao Y.-T."/>
            <person name="Lu M.-Y.J."/>
            <person name="Lee M.-H."/>
            <person name="Shih M.-C."/>
        </authorList>
    </citation>
    <scope>NUCLEOTIDE SEQUENCE</scope>
    <source>
        <strain evidence="1">Coll-153</strain>
    </source>
</reference>
<name>A0A9P7UC77_9PEZI</name>
<proteinExistence type="predicted"/>
<feature type="non-terminal residue" evidence="1">
    <location>
        <position position="50"/>
    </location>
</feature>
<accession>A0A9P7UC77</accession>
<dbReference type="EMBL" id="JAESDN010000013">
    <property type="protein sequence ID" value="KAG7042222.1"/>
    <property type="molecule type" value="Genomic_DNA"/>
</dbReference>
<gene>
    <name evidence="1" type="ORF">JMJ77_010323</name>
</gene>
<sequence length="50" mass="5948">MGFPKKYMLNKHLKTHTKPVKCLVHMPRAVPDRCSEGFTDKRELNRHRNT</sequence>
<evidence type="ECO:0000313" key="2">
    <source>
        <dbReference type="Proteomes" id="UP000699042"/>
    </source>
</evidence>
<dbReference type="Proteomes" id="UP000699042">
    <property type="component" value="Unassembled WGS sequence"/>
</dbReference>
<keyword evidence="2" id="KW-1185">Reference proteome</keyword>
<evidence type="ECO:0008006" key="3">
    <source>
        <dbReference type="Google" id="ProtNLM"/>
    </source>
</evidence>
<comment type="caution">
    <text evidence="1">The sequence shown here is derived from an EMBL/GenBank/DDBJ whole genome shotgun (WGS) entry which is preliminary data.</text>
</comment>